<proteinExistence type="predicted"/>
<dbReference type="SMART" id="SM00066">
    <property type="entry name" value="GAL4"/>
    <property type="match status" value="1"/>
</dbReference>
<feature type="domain" description="Zn(2)-C6 fungal-type" evidence="6">
    <location>
        <begin position="41"/>
        <end position="73"/>
    </location>
</feature>
<dbReference type="OrthoDB" id="4356994at2759"/>
<dbReference type="PROSITE" id="PS50048">
    <property type="entry name" value="ZN2_CY6_FUNGAL_2"/>
    <property type="match status" value="1"/>
</dbReference>
<sequence>MAQQGSSRPFRPIAPRAVAESPMPGPPIEEPNNKIKRASTACAECKRRRTKCSADTTGTPCTECALHNRECIIDEFADKRRKVAARRAHEDLKYYRGFLEQLLTAIRYCNQSTVDSIIDLIRSGASEEEIQNTVSQLASERLKEQGPLSASHPTRVDGDASSVTPDGI</sequence>
<evidence type="ECO:0000313" key="7">
    <source>
        <dbReference type="EMBL" id="PLN77210.1"/>
    </source>
</evidence>
<evidence type="ECO:0000259" key="6">
    <source>
        <dbReference type="PROSITE" id="PS50048"/>
    </source>
</evidence>
<accession>A0A2J5HJF0</accession>
<keyword evidence="2" id="KW-0238">DNA-binding</keyword>
<evidence type="ECO:0000256" key="3">
    <source>
        <dbReference type="ARBA" id="ARBA00023163"/>
    </source>
</evidence>
<dbReference type="InterPro" id="IPR001138">
    <property type="entry name" value="Zn2Cys6_DnaBD"/>
</dbReference>
<dbReference type="PANTHER" id="PTHR47256:SF1">
    <property type="entry name" value="ZN(II)2CYS6 TRANSCRIPTION FACTOR (EUROFUNG)"/>
    <property type="match status" value="1"/>
</dbReference>
<dbReference type="GO" id="GO:0008270">
    <property type="term" value="F:zinc ion binding"/>
    <property type="evidence" value="ECO:0007669"/>
    <property type="project" value="InterPro"/>
</dbReference>
<keyword evidence="3" id="KW-0804">Transcription</keyword>
<keyword evidence="8" id="KW-1185">Reference proteome</keyword>
<dbReference type="Proteomes" id="UP000235023">
    <property type="component" value="Unassembled WGS sequence"/>
</dbReference>
<name>A0A2J5HJF0_9EURO</name>
<evidence type="ECO:0000256" key="1">
    <source>
        <dbReference type="ARBA" id="ARBA00023015"/>
    </source>
</evidence>
<gene>
    <name evidence="7" type="ORF">BDW42DRAFT_6832</name>
</gene>
<feature type="region of interest" description="Disordered" evidence="5">
    <location>
        <begin position="140"/>
        <end position="168"/>
    </location>
</feature>
<dbReference type="EMBL" id="KZ559600">
    <property type="protein sequence ID" value="PLN77210.1"/>
    <property type="molecule type" value="Genomic_DNA"/>
</dbReference>
<dbReference type="GO" id="GO:0000981">
    <property type="term" value="F:DNA-binding transcription factor activity, RNA polymerase II-specific"/>
    <property type="evidence" value="ECO:0007669"/>
    <property type="project" value="InterPro"/>
</dbReference>
<protein>
    <recommendedName>
        <fullName evidence="6">Zn(2)-C6 fungal-type domain-containing protein</fullName>
    </recommendedName>
</protein>
<feature type="region of interest" description="Disordered" evidence="5">
    <location>
        <begin position="1"/>
        <end position="33"/>
    </location>
</feature>
<evidence type="ECO:0000256" key="4">
    <source>
        <dbReference type="ARBA" id="ARBA00023242"/>
    </source>
</evidence>
<dbReference type="Pfam" id="PF00172">
    <property type="entry name" value="Zn_clus"/>
    <property type="match status" value="1"/>
</dbReference>
<dbReference type="GO" id="GO:0009893">
    <property type="term" value="P:positive regulation of metabolic process"/>
    <property type="evidence" value="ECO:0007669"/>
    <property type="project" value="UniProtKB-ARBA"/>
</dbReference>
<dbReference type="InterPro" id="IPR053187">
    <property type="entry name" value="Notoamide_regulator"/>
</dbReference>
<reference evidence="8" key="1">
    <citation type="submission" date="2017-12" db="EMBL/GenBank/DDBJ databases">
        <authorList>
            <consortium name="DOE Joint Genome Institute"/>
            <person name="Mondo S.J."/>
            <person name="Kjaerbolling I."/>
            <person name="Vesth T.C."/>
            <person name="Frisvad J.C."/>
            <person name="Nybo J.L."/>
            <person name="Theobald S."/>
            <person name="Kuo A."/>
            <person name="Bowyer P."/>
            <person name="Matsuda Y."/>
            <person name="Lyhne E.K."/>
            <person name="Kogle M.E."/>
            <person name="Clum A."/>
            <person name="Lipzen A."/>
            <person name="Salamov A."/>
            <person name="Ngan C.Y."/>
            <person name="Daum C."/>
            <person name="Chiniquy J."/>
            <person name="Barry K."/>
            <person name="LaButti K."/>
            <person name="Haridas S."/>
            <person name="Simmons B.A."/>
            <person name="Magnuson J.K."/>
            <person name="Mortensen U.H."/>
            <person name="Larsen T.O."/>
            <person name="Grigoriev I.V."/>
            <person name="Baker S.E."/>
            <person name="Andersen M.R."/>
            <person name="Nordberg H.P."/>
            <person name="Cantor M.N."/>
            <person name="Hua S.X."/>
        </authorList>
    </citation>
    <scope>NUCLEOTIDE SEQUENCE [LARGE SCALE GENOMIC DNA]</scope>
    <source>
        <strain evidence="8">IBT 19404</strain>
    </source>
</reference>
<dbReference type="PANTHER" id="PTHR47256">
    <property type="entry name" value="ZN(II)2CYS6 TRANSCRIPTION FACTOR (EUROFUNG)-RELATED"/>
    <property type="match status" value="1"/>
</dbReference>
<evidence type="ECO:0000256" key="5">
    <source>
        <dbReference type="SAM" id="MobiDB-lite"/>
    </source>
</evidence>
<dbReference type="InterPro" id="IPR036864">
    <property type="entry name" value="Zn2-C6_fun-type_DNA-bd_sf"/>
</dbReference>
<evidence type="ECO:0000313" key="8">
    <source>
        <dbReference type="Proteomes" id="UP000235023"/>
    </source>
</evidence>
<keyword evidence="1" id="KW-0805">Transcription regulation</keyword>
<dbReference type="CDD" id="cd00067">
    <property type="entry name" value="GAL4"/>
    <property type="match status" value="1"/>
</dbReference>
<dbReference type="GO" id="GO:0003677">
    <property type="term" value="F:DNA binding"/>
    <property type="evidence" value="ECO:0007669"/>
    <property type="project" value="UniProtKB-KW"/>
</dbReference>
<dbReference type="PROSITE" id="PS00463">
    <property type="entry name" value="ZN2_CY6_FUNGAL_1"/>
    <property type="match status" value="1"/>
</dbReference>
<dbReference type="AlphaFoldDB" id="A0A2J5HJF0"/>
<dbReference type="Gene3D" id="4.10.240.10">
    <property type="entry name" value="Zn(2)-C6 fungal-type DNA-binding domain"/>
    <property type="match status" value="1"/>
</dbReference>
<dbReference type="SUPFAM" id="SSF57701">
    <property type="entry name" value="Zn2/Cys6 DNA-binding domain"/>
    <property type="match status" value="1"/>
</dbReference>
<keyword evidence="4" id="KW-0539">Nucleus</keyword>
<organism evidence="7 8">
    <name type="scientific">Aspergillus taichungensis</name>
    <dbReference type="NCBI Taxonomy" id="482145"/>
    <lineage>
        <taxon>Eukaryota</taxon>
        <taxon>Fungi</taxon>
        <taxon>Dikarya</taxon>
        <taxon>Ascomycota</taxon>
        <taxon>Pezizomycotina</taxon>
        <taxon>Eurotiomycetes</taxon>
        <taxon>Eurotiomycetidae</taxon>
        <taxon>Eurotiales</taxon>
        <taxon>Aspergillaceae</taxon>
        <taxon>Aspergillus</taxon>
        <taxon>Aspergillus subgen. Circumdati</taxon>
    </lineage>
</organism>
<evidence type="ECO:0000256" key="2">
    <source>
        <dbReference type="ARBA" id="ARBA00023125"/>
    </source>
</evidence>